<evidence type="ECO:0000256" key="1">
    <source>
        <dbReference type="SAM" id="Coils"/>
    </source>
</evidence>
<proteinExistence type="predicted"/>
<gene>
    <name evidence="3" type="ORF">CP970_41960</name>
</gene>
<sequence length="334" mass="37323">MDSSYPGQSRRERREHHAPPCEQCDLSGMDDLACESKGVADRAAYLARYADALKERRAAYDTARAAYTTARTAVTADVANIRKELHQLREQLRCQLDRHTVECLDEAWHDVAERLEHCGEPRTGCCVEECDFDDERESCEDDDLDELTARIARVDRIVTAAEACFTVLAGEPGALTQRVADLKAAVTALLAAVSDPTTADLRHAYATLRWLWHRYDDIWWGFPRVHDFHNCLCQALTCSVTGRRVLGILTGRLGVLTCRKDAADQRCAMLRAHVVEEILEACARACHPEGGGKGEREEVENESEGEKEEKGSVGEPRAETGQSADREEKPHSTW</sequence>
<evidence type="ECO:0000256" key="2">
    <source>
        <dbReference type="SAM" id="MobiDB-lite"/>
    </source>
</evidence>
<organism evidence="3 4">
    <name type="scientific">Streptomyces kanamyceticus</name>
    <dbReference type="NCBI Taxonomy" id="1967"/>
    <lineage>
        <taxon>Bacteria</taxon>
        <taxon>Bacillati</taxon>
        <taxon>Actinomycetota</taxon>
        <taxon>Actinomycetes</taxon>
        <taxon>Kitasatosporales</taxon>
        <taxon>Streptomycetaceae</taxon>
        <taxon>Streptomyces</taxon>
    </lineage>
</organism>
<name>A0A5J6GRK9_STRKN</name>
<dbReference type="RefSeq" id="WP_055545980.1">
    <property type="nucleotide sequence ID" value="NZ_CP023699.1"/>
</dbReference>
<dbReference type="KEGG" id="ska:CP970_41960"/>
<accession>A0A5J6GRK9</accession>
<reference evidence="3 4" key="1">
    <citation type="submission" date="2017-09" db="EMBL/GenBank/DDBJ databases">
        <authorList>
            <person name="Lee N."/>
            <person name="Cho B.-K."/>
        </authorList>
    </citation>
    <scope>NUCLEOTIDE SEQUENCE [LARGE SCALE GENOMIC DNA]</scope>
    <source>
        <strain evidence="3 4">ATCC 12853</strain>
    </source>
</reference>
<dbReference type="EMBL" id="CP023699">
    <property type="protein sequence ID" value="QEU96645.1"/>
    <property type="molecule type" value="Genomic_DNA"/>
</dbReference>
<feature type="compositionally biased region" description="Basic and acidic residues" evidence="2">
    <location>
        <begin position="307"/>
        <end position="334"/>
    </location>
</feature>
<evidence type="ECO:0000313" key="3">
    <source>
        <dbReference type="EMBL" id="QEU96645.1"/>
    </source>
</evidence>
<evidence type="ECO:0000313" key="4">
    <source>
        <dbReference type="Proteomes" id="UP000325529"/>
    </source>
</evidence>
<feature type="coiled-coil region" evidence="1">
    <location>
        <begin position="71"/>
        <end position="102"/>
    </location>
</feature>
<feature type="compositionally biased region" description="Acidic residues" evidence="2">
    <location>
        <begin position="297"/>
        <end position="306"/>
    </location>
</feature>
<keyword evidence="4" id="KW-1185">Reference proteome</keyword>
<feature type="region of interest" description="Disordered" evidence="2">
    <location>
        <begin position="1"/>
        <end position="20"/>
    </location>
</feature>
<keyword evidence="1" id="KW-0175">Coiled coil</keyword>
<dbReference type="OrthoDB" id="5188619at2"/>
<dbReference type="AlphaFoldDB" id="A0A5J6GRK9"/>
<feature type="compositionally biased region" description="Basic and acidic residues" evidence="2">
    <location>
        <begin position="9"/>
        <end position="19"/>
    </location>
</feature>
<feature type="region of interest" description="Disordered" evidence="2">
    <location>
        <begin position="288"/>
        <end position="334"/>
    </location>
</feature>
<protein>
    <submittedName>
        <fullName evidence="3">Uncharacterized protein</fullName>
    </submittedName>
</protein>
<dbReference type="Proteomes" id="UP000325529">
    <property type="component" value="Chromosome"/>
</dbReference>